<dbReference type="AlphaFoldDB" id="A0A081BVX4"/>
<comment type="catalytic activity">
    <reaction evidence="7">
        <text>5-O-(1-carboxyvinyl)-3-phosphoshikimate = chorismate + phosphate</text>
        <dbReference type="Rhea" id="RHEA:21020"/>
        <dbReference type="ChEBI" id="CHEBI:29748"/>
        <dbReference type="ChEBI" id="CHEBI:43474"/>
        <dbReference type="ChEBI" id="CHEBI:57701"/>
        <dbReference type="EC" id="4.2.3.5"/>
    </reaction>
</comment>
<dbReference type="EC" id="4.2.3.5" evidence="3 7"/>
<reference evidence="8" key="1">
    <citation type="journal article" date="2015" name="PeerJ">
        <title>First genomic representation of candidate bacterial phylum KSB3 points to enhanced environmental sensing as a trigger of wastewater bulking.</title>
        <authorList>
            <person name="Sekiguchi Y."/>
            <person name="Ohashi A."/>
            <person name="Parks D.H."/>
            <person name="Yamauchi T."/>
            <person name="Tyson G.W."/>
            <person name="Hugenholtz P."/>
        </authorList>
    </citation>
    <scope>NUCLEOTIDE SEQUENCE [LARGE SCALE GENOMIC DNA]</scope>
</reference>
<feature type="binding site" evidence="7">
    <location>
        <begin position="123"/>
        <end position="125"/>
    </location>
    <ligand>
        <name>FMN</name>
        <dbReference type="ChEBI" id="CHEBI:58210"/>
    </ligand>
</feature>
<evidence type="ECO:0000256" key="2">
    <source>
        <dbReference type="ARBA" id="ARBA00008014"/>
    </source>
</evidence>
<dbReference type="Gene3D" id="3.60.150.10">
    <property type="entry name" value="Chorismate synthase AroC"/>
    <property type="match status" value="2"/>
</dbReference>
<comment type="cofactor">
    <cofactor evidence="7">
        <name>FMNH2</name>
        <dbReference type="ChEBI" id="CHEBI:57618"/>
    </cofactor>
    <text evidence="7">Reduced FMN (FMNH(2)).</text>
</comment>
<evidence type="ECO:0000313" key="9">
    <source>
        <dbReference type="Proteomes" id="UP000030661"/>
    </source>
</evidence>
<dbReference type="STRING" id="1499967.U27_03441"/>
<dbReference type="Pfam" id="PF01264">
    <property type="entry name" value="Chorismate_synt"/>
    <property type="match status" value="1"/>
</dbReference>
<dbReference type="GO" id="GO:0005829">
    <property type="term" value="C:cytosol"/>
    <property type="evidence" value="ECO:0007669"/>
    <property type="project" value="TreeGrafter"/>
</dbReference>
<name>A0A081BVX4_VECG1</name>
<comment type="subunit">
    <text evidence="7">Homotetramer.</text>
</comment>
<dbReference type="Proteomes" id="UP000030661">
    <property type="component" value="Unassembled WGS sequence"/>
</dbReference>
<keyword evidence="6 7" id="KW-0456">Lyase</keyword>
<dbReference type="eggNOG" id="COG0082">
    <property type="taxonomic scope" value="Bacteria"/>
</dbReference>
<keyword evidence="7" id="KW-0521">NADP</keyword>
<dbReference type="CDD" id="cd07304">
    <property type="entry name" value="Chorismate_synthase"/>
    <property type="match status" value="1"/>
</dbReference>
<dbReference type="PIRSF" id="PIRSF001456">
    <property type="entry name" value="Chorismate_synth"/>
    <property type="match status" value="1"/>
</dbReference>
<feature type="binding site" evidence="7">
    <location>
        <position position="252"/>
    </location>
    <ligand>
        <name>FMN</name>
        <dbReference type="ChEBI" id="CHEBI:58210"/>
    </ligand>
</feature>
<dbReference type="PANTHER" id="PTHR21085:SF0">
    <property type="entry name" value="CHORISMATE SYNTHASE"/>
    <property type="match status" value="1"/>
</dbReference>
<comment type="caution">
    <text evidence="7">Lacks conserved residue(s) required for the propagation of feature annotation.</text>
</comment>
<dbReference type="GO" id="GO:0009423">
    <property type="term" value="P:chorismate biosynthetic process"/>
    <property type="evidence" value="ECO:0007669"/>
    <property type="project" value="UniProtKB-UniRule"/>
</dbReference>
<dbReference type="GO" id="GO:0009073">
    <property type="term" value="P:aromatic amino acid family biosynthetic process"/>
    <property type="evidence" value="ECO:0007669"/>
    <property type="project" value="UniProtKB-KW"/>
</dbReference>
<feature type="binding site" evidence="7">
    <location>
        <position position="51"/>
    </location>
    <ligand>
        <name>NADP(+)</name>
        <dbReference type="ChEBI" id="CHEBI:58349"/>
    </ligand>
</feature>
<dbReference type="PROSITE" id="PS00788">
    <property type="entry name" value="CHORISMATE_SYNTHASE_2"/>
    <property type="match status" value="1"/>
</dbReference>
<gene>
    <name evidence="7" type="primary">aroC</name>
    <name evidence="8" type="ORF">U27_03441</name>
</gene>
<dbReference type="PANTHER" id="PTHR21085">
    <property type="entry name" value="CHORISMATE SYNTHASE"/>
    <property type="match status" value="1"/>
</dbReference>
<dbReference type="HAMAP" id="MF_00300">
    <property type="entry name" value="Chorismate_synth"/>
    <property type="match status" value="1"/>
</dbReference>
<dbReference type="InterPro" id="IPR020541">
    <property type="entry name" value="Chorismate_synthase_CS"/>
</dbReference>
<keyword evidence="9" id="KW-1185">Reference proteome</keyword>
<keyword evidence="7" id="KW-0285">Flavoprotein</keyword>
<dbReference type="GO" id="GO:0008652">
    <property type="term" value="P:amino acid biosynthetic process"/>
    <property type="evidence" value="ECO:0007669"/>
    <property type="project" value="UniProtKB-KW"/>
</dbReference>
<dbReference type="UniPathway" id="UPA00053">
    <property type="reaction ID" value="UER00090"/>
</dbReference>
<dbReference type="GO" id="GO:0010181">
    <property type="term" value="F:FMN binding"/>
    <property type="evidence" value="ECO:0007669"/>
    <property type="project" value="TreeGrafter"/>
</dbReference>
<dbReference type="EMBL" id="DF820464">
    <property type="protein sequence ID" value="GAK56479.1"/>
    <property type="molecule type" value="Genomic_DNA"/>
</dbReference>
<evidence type="ECO:0000256" key="6">
    <source>
        <dbReference type="ARBA" id="ARBA00023239"/>
    </source>
</evidence>
<organism evidence="8">
    <name type="scientific">Vecturithrix granuli</name>
    <dbReference type="NCBI Taxonomy" id="1499967"/>
    <lineage>
        <taxon>Bacteria</taxon>
        <taxon>Candidatus Moduliflexota</taxon>
        <taxon>Candidatus Vecturitrichia</taxon>
        <taxon>Candidatus Vecturitrichales</taxon>
        <taxon>Candidatus Vecturitrichaceae</taxon>
        <taxon>Candidatus Vecturithrix</taxon>
    </lineage>
</organism>
<evidence type="ECO:0000256" key="4">
    <source>
        <dbReference type="ARBA" id="ARBA00022605"/>
    </source>
</evidence>
<protein>
    <recommendedName>
        <fullName evidence="3 7">Chorismate synthase</fullName>
        <shortName evidence="7">CS</shortName>
        <ecNumber evidence="3 7">4.2.3.5</ecNumber>
    </recommendedName>
    <alternativeName>
        <fullName evidence="7">5-enolpyruvylshikimate-3-phosphate phospholyase</fullName>
    </alternativeName>
</protein>
<dbReference type="InterPro" id="IPR000453">
    <property type="entry name" value="Chorismate_synth"/>
</dbReference>
<proteinExistence type="inferred from homology"/>
<keyword evidence="4 7" id="KW-0028">Amino-acid biosynthesis</keyword>
<feature type="binding site" evidence="7">
    <location>
        <position position="294"/>
    </location>
    <ligand>
        <name>FMN</name>
        <dbReference type="ChEBI" id="CHEBI:58210"/>
    </ligand>
</feature>
<evidence type="ECO:0000256" key="7">
    <source>
        <dbReference type="HAMAP-Rule" id="MF_00300"/>
    </source>
</evidence>
<evidence type="ECO:0000256" key="5">
    <source>
        <dbReference type="ARBA" id="ARBA00023141"/>
    </source>
</evidence>
<dbReference type="SUPFAM" id="SSF103263">
    <property type="entry name" value="Chorismate synthase, AroC"/>
    <property type="match status" value="1"/>
</dbReference>
<comment type="similarity">
    <text evidence="2 7">Belongs to the chorismate synthase family.</text>
</comment>
<feature type="binding site" evidence="7">
    <location>
        <begin position="267"/>
        <end position="271"/>
    </location>
    <ligand>
        <name>FMN</name>
        <dbReference type="ChEBI" id="CHEBI:58210"/>
    </ligand>
</feature>
<dbReference type="GO" id="GO:0004107">
    <property type="term" value="F:chorismate synthase activity"/>
    <property type="evidence" value="ECO:0007669"/>
    <property type="project" value="UniProtKB-UniRule"/>
</dbReference>
<keyword evidence="7" id="KW-0288">FMN</keyword>
<accession>A0A081BVX4</accession>
<comment type="pathway">
    <text evidence="1 7">Metabolic intermediate biosynthesis; chorismate biosynthesis; chorismate from D-erythrose 4-phosphate and phosphoenolpyruvate: step 7/7.</text>
</comment>
<keyword evidence="7" id="KW-0274">FAD</keyword>
<keyword evidence="5 7" id="KW-0057">Aromatic amino acid biosynthesis</keyword>
<sequence length="336" mass="35373">MNSYGRLFRVHIFGESHGKSVGILLDGVPAGIPLAAEDFAADLARRRPGAKGTTLRHEDDLGLLKSGVFQDKTTGAPLLIGFDNKDTDSSAYDLLKDHPRPGHADFTAFHKFGGFNDYRGSGHFSGRITLGLVAAGVVAKKIIQNIRIEAGLVEAGGSERIEENVEHAVATKNSIGAIIVCQATGVPVGLGEPFFDSVESLLSHIIFAVPGIRGIEFGAGFASAKMKGSECNDPILDASGRTATNHAGGVNGGITNGNPLVFRVAVKPTSSIGQPQRTINLHSGEQTSLVVEGRHDACFALRLPVVIEAATAIVLADLMLLEQQVARIGNRAIETI</sequence>
<dbReference type="PROSITE" id="PS00787">
    <property type="entry name" value="CHORISMATE_SYNTHASE_1"/>
    <property type="match status" value="1"/>
</dbReference>
<dbReference type="InterPro" id="IPR035904">
    <property type="entry name" value="Chorismate_synth_AroC_sf"/>
</dbReference>
<dbReference type="HOGENOM" id="CLU_034547_0_0_0"/>
<feature type="binding site" evidence="7">
    <location>
        <position position="46"/>
    </location>
    <ligand>
        <name>NADP(+)</name>
        <dbReference type="ChEBI" id="CHEBI:58349"/>
    </ligand>
</feature>
<evidence type="ECO:0000313" key="8">
    <source>
        <dbReference type="EMBL" id="GAK56479.1"/>
    </source>
</evidence>
<evidence type="ECO:0000256" key="1">
    <source>
        <dbReference type="ARBA" id="ARBA00005044"/>
    </source>
</evidence>
<evidence type="ECO:0000256" key="3">
    <source>
        <dbReference type="ARBA" id="ARBA00013036"/>
    </source>
</evidence>
<comment type="function">
    <text evidence="7">Catalyzes the anti-1,4-elimination of the C-3 phosphate and the C-6 proR hydrogen from 5-enolpyruvylshikimate-3-phosphate (EPSP) to yield chorismate, which is the branch point compound that serves as the starting substrate for the three terminal pathways of aromatic amino acid biosynthesis. This reaction introduces a second double bond into the aromatic ring system.</text>
</comment>